<dbReference type="EMBL" id="JANPWB010000010">
    <property type="protein sequence ID" value="KAJ1136242.1"/>
    <property type="molecule type" value="Genomic_DNA"/>
</dbReference>
<dbReference type="AlphaFoldDB" id="A0AAV7Q6N8"/>
<keyword evidence="2" id="KW-1185">Reference proteome</keyword>
<reference evidence="1" key="1">
    <citation type="journal article" date="2022" name="bioRxiv">
        <title>Sequencing and chromosome-scale assembly of the giantPleurodeles waltlgenome.</title>
        <authorList>
            <person name="Brown T."/>
            <person name="Elewa A."/>
            <person name="Iarovenko S."/>
            <person name="Subramanian E."/>
            <person name="Araus A.J."/>
            <person name="Petzold A."/>
            <person name="Susuki M."/>
            <person name="Suzuki K.-i.T."/>
            <person name="Hayashi T."/>
            <person name="Toyoda A."/>
            <person name="Oliveira C."/>
            <person name="Osipova E."/>
            <person name="Leigh N.D."/>
            <person name="Simon A."/>
            <person name="Yun M.H."/>
        </authorList>
    </citation>
    <scope>NUCLEOTIDE SEQUENCE</scope>
    <source>
        <strain evidence="1">20211129_DDA</strain>
        <tissue evidence="1">Liver</tissue>
    </source>
</reference>
<accession>A0AAV7Q6N8</accession>
<evidence type="ECO:0000313" key="1">
    <source>
        <dbReference type="EMBL" id="KAJ1136242.1"/>
    </source>
</evidence>
<sequence>MGRRAQIWAHYSQYEPPPPPHTHLINGHSGRSSEHLAVPRLPEVATVPIGLLVRATQDLLLGADAARFWTSGNGALEVGCRADQALATPRERWQPRLPQRLQFSAAARLRSAPLIGSGISRSGSRLRF</sequence>
<comment type="caution">
    <text evidence="1">The sequence shown here is derived from an EMBL/GenBank/DDBJ whole genome shotgun (WGS) entry which is preliminary data.</text>
</comment>
<proteinExistence type="predicted"/>
<evidence type="ECO:0000313" key="2">
    <source>
        <dbReference type="Proteomes" id="UP001066276"/>
    </source>
</evidence>
<organism evidence="1 2">
    <name type="scientific">Pleurodeles waltl</name>
    <name type="common">Iberian ribbed newt</name>
    <dbReference type="NCBI Taxonomy" id="8319"/>
    <lineage>
        <taxon>Eukaryota</taxon>
        <taxon>Metazoa</taxon>
        <taxon>Chordata</taxon>
        <taxon>Craniata</taxon>
        <taxon>Vertebrata</taxon>
        <taxon>Euteleostomi</taxon>
        <taxon>Amphibia</taxon>
        <taxon>Batrachia</taxon>
        <taxon>Caudata</taxon>
        <taxon>Salamandroidea</taxon>
        <taxon>Salamandridae</taxon>
        <taxon>Pleurodelinae</taxon>
        <taxon>Pleurodeles</taxon>
    </lineage>
</organism>
<protein>
    <submittedName>
        <fullName evidence="1">Uncharacterized protein</fullName>
    </submittedName>
</protein>
<name>A0AAV7Q6N8_PLEWA</name>
<dbReference type="Proteomes" id="UP001066276">
    <property type="component" value="Chromosome 6"/>
</dbReference>
<gene>
    <name evidence="1" type="ORF">NDU88_002659</name>
</gene>